<dbReference type="AlphaFoldDB" id="A0A516X380"/>
<dbReference type="PANTHER" id="PTHR30137">
    <property type="entry name" value="LUCIFERASE-LIKE MONOOXYGENASE"/>
    <property type="match status" value="1"/>
</dbReference>
<sequence>MRVALTLEMRRSPHREQSWTDLWEDCLWTFEQAERLGFDALLVQEHFFTSDGYGPSVPVFLSALASRTTTARIGSYIYIAPLHHPLALAQETAVLDQLSGGRLDVGLGIGHSVAEYRAYGMSPRTRPSRMEEVLDVLPRAWSGERFSYEGRYHHLENVQVQPTPAQQPHPPIWVAATTKPAAERAGRHGANLAAASVDPEVHEAYHEALATAGFAPGSTRVSNPWSITVTDEDPEAVWERNKHHYFHRWDYYRTIRSEFGDPDLDYGLAPSPDQYRANELIGDADAVLAALEPHVTGLGLTDLVLFGPHPGIDLRGEGFDALSRFADEVLPTLHKW</sequence>
<dbReference type="OrthoDB" id="3209103at2"/>
<dbReference type="Proteomes" id="UP000317344">
    <property type="component" value="Chromosome"/>
</dbReference>
<dbReference type="SUPFAM" id="SSF51679">
    <property type="entry name" value="Bacterial luciferase-like"/>
    <property type="match status" value="1"/>
</dbReference>
<proteinExistence type="predicted"/>
<evidence type="ECO:0000313" key="5">
    <source>
        <dbReference type="Proteomes" id="UP000317344"/>
    </source>
</evidence>
<reference evidence="4 5" key="2">
    <citation type="submission" date="2019-07" db="EMBL/GenBank/DDBJ databases">
        <authorList>
            <person name="Huang Y."/>
        </authorList>
    </citation>
    <scope>NUCLEOTIDE SEQUENCE [LARGE SCALE GENOMIC DNA]</scope>
    <source>
        <strain evidence="4 5">HY188</strain>
    </source>
</reference>
<dbReference type="InterPro" id="IPR011251">
    <property type="entry name" value="Luciferase-like_dom"/>
</dbReference>
<reference evidence="4 5" key="1">
    <citation type="submission" date="2019-07" db="EMBL/GenBank/DDBJ databases">
        <title>Tomitella cavernea sp. nov., an actinomycete isolated from soil.</title>
        <authorList>
            <person name="Cheng J."/>
        </authorList>
    </citation>
    <scope>NUCLEOTIDE SEQUENCE [LARGE SCALE GENOMIC DNA]</scope>
    <source>
        <strain evidence="4 5">HY188</strain>
    </source>
</reference>
<keyword evidence="2" id="KW-0503">Monooxygenase</keyword>
<keyword evidence="5" id="KW-1185">Reference proteome</keyword>
<feature type="domain" description="Luciferase-like" evidence="3">
    <location>
        <begin position="23"/>
        <end position="292"/>
    </location>
</feature>
<dbReference type="RefSeq" id="WP_143908265.1">
    <property type="nucleotide sequence ID" value="NZ_CP041765.1"/>
</dbReference>
<dbReference type="GO" id="GO:0016705">
    <property type="term" value="F:oxidoreductase activity, acting on paired donors, with incorporation or reduction of molecular oxygen"/>
    <property type="evidence" value="ECO:0007669"/>
    <property type="project" value="InterPro"/>
</dbReference>
<dbReference type="GO" id="GO:0004497">
    <property type="term" value="F:monooxygenase activity"/>
    <property type="evidence" value="ECO:0007669"/>
    <property type="project" value="UniProtKB-KW"/>
</dbReference>
<dbReference type="InterPro" id="IPR036661">
    <property type="entry name" value="Luciferase-like_sf"/>
</dbReference>
<protein>
    <submittedName>
        <fullName evidence="4">LLM class flavin-dependent oxidoreductase</fullName>
    </submittedName>
</protein>
<organism evidence="4 5">
    <name type="scientific">Tomitella fengzijianii</name>
    <dbReference type="NCBI Taxonomy" id="2597660"/>
    <lineage>
        <taxon>Bacteria</taxon>
        <taxon>Bacillati</taxon>
        <taxon>Actinomycetota</taxon>
        <taxon>Actinomycetes</taxon>
        <taxon>Mycobacteriales</taxon>
        <taxon>Tomitella</taxon>
    </lineage>
</organism>
<name>A0A516X380_9ACTN</name>
<evidence type="ECO:0000313" key="4">
    <source>
        <dbReference type="EMBL" id="QDQ97508.1"/>
    </source>
</evidence>
<evidence type="ECO:0000256" key="1">
    <source>
        <dbReference type="ARBA" id="ARBA00023002"/>
    </source>
</evidence>
<dbReference type="Gene3D" id="3.20.20.30">
    <property type="entry name" value="Luciferase-like domain"/>
    <property type="match status" value="1"/>
</dbReference>
<evidence type="ECO:0000256" key="2">
    <source>
        <dbReference type="ARBA" id="ARBA00023033"/>
    </source>
</evidence>
<dbReference type="EMBL" id="CP041765">
    <property type="protein sequence ID" value="QDQ97508.1"/>
    <property type="molecule type" value="Genomic_DNA"/>
</dbReference>
<dbReference type="InterPro" id="IPR050766">
    <property type="entry name" value="Bact_Lucif_Oxidored"/>
</dbReference>
<dbReference type="Pfam" id="PF00296">
    <property type="entry name" value="Bac_luciferase"/>
    <property type="match status" value="1"/>
</dbReference>
<accession>A0A516X380</accession>
<gene>
    <name evidence="4" type="ORF">FO059_09425</name>
</gene>
<dbReference type="KEGG" id="toy:FO059_09425"/>
<keyword evidence="1" id="KW-0560">Oxidoreductase</keyword>
<dbReference type="GO" id="GO:0005829">
    <property type="term" value="C:cytosol"/>
    <property type="evidence" value="ECO:0007669"/>
    <property type="project" value="TreeGrafter"/>
</dbReference>
<evidence type="ECO:0000259" key="3">
    <source>
        <dbReference type="Pfam" id="PF00296"/>
    </source>
</evidence>
<dbReference type="PANTHER" id="PTHR30137:SF8">
    <property type="entry name" value="BLR5498 PROTEIN"/>
    <property type="match status" value="1"/>
</dbReference>